<dbReference type="Pfam" id="PF07980">
    <property type="entry name" value="SusD_RagB"/>
    <property type="match status" value="1"/>
</dbReference>
<feature type="domain" description="SusD-like N-terminal" evidence="8">
    <location>
        <begin position="31"/>
        <end position="213"/>
    </location>
</feature>
<protein>
    <submittedName>
        <fullName evidence="9">RagB/SusD family nutrient uptake outer membrane protein</fullName>
    </submittedName>
</protein>
<feature type="domain" description="RagB/SusD" evidence="7">
    <location>
        <begin position="331"/>
        <end position="552"/>
    </location>
</feature>
<evidence type="ECO:0000256" key="4">
    <source>
        <dbReference type="ARBA" id="ARBA00023136"/>
    </source>
</evidence>
<dbReference type="EMBL" id="DRGL01000077">
    <property type="protein sequence ID" value="HEA23299.1"/>
    <property type="molecule type" value="Genomic_DNA"/>
</dbReference>
<feature type="chain" id="PRO_5032972854" evidence="6">
    <location>
        <begin position="25"/>
        <end position="554"/>
    </location>
</feature>
<evidence type="ECO:0000259" key="8">
    <source>
        <dbReference type="Pfam" id="PF14322"/>
    </source>
</evidence>
<evidence type="ECO:0000256" key="3">
    <source>
        <dbReference type="ARBA" id="ARBA00022729"/>
    </source>
</evidence>
<dbReference type="SUPFAM" id="SSF48452">
    <property type="entry name" value="TPR-like"/>
    <property type="match status" value="1"/>
</dbReference>
<accession>A0A831VX87</accession>
<dbReference type="InterPro" id="IPR011990">
    <property type="entry name" value="TPR-like_helical_dom_sf"/>
</dbReference>
<reference evidence="9" key="1">
    <citation type="journal article" date="2020" name="mSystems">
        <title>Genome- and Community-Level Interaction Insights into Carbon Utilization and Element Cycling Functions of Hydrothermarchaeota in Hydrothermal Sediment.</title>
        <authorList>
            <person name="Zhou Z."/>
            <person name="Liu Y."/>
            <person name="Xu W."/>
            <person name="Pan J."/>
            <person name="Luo Z.H."/>
            <person name="Li M."/>
        </authorList>
    </citation>
    <scope>NUCLEOTIDE SEQUENCE [LARGE SCALE GENOMIC DNA]</scope>
    <source>
        <strain evidence="9">HyVt-345</strain>
    </source>
</reference>
<feature type="signal peptide" evidence="6">
    <location>
        <begin position="1"/>
        <end position="24"/>
    </location>
</feature>
<comment type="subcellular location">
    <subcellularLocation>
        <location evidence="1">Cell outer membrane</location>
    </subcellularLocation>
</comment>
<dbReference type="Pfam" id="PF14322">
    <property type="entry name" value="SusD-like_3"/>
    <property type="match status" value="1"/>
</dbReference>
<sequence length="554" mass="62669">MKKRIFYISILVFGLLANSCNDYLDEELVTDVSADTYYNTEGGFQDAVNATYSLLKPFYGQEAGFAMTTFGTDIWTNGSDGGHKFFNFYDTSLNASSAYVTLAWETWYRGINQANGVINRSADVTMDEAEKNVRIAEARFLRALYYFQIVTTYGDAHLSLDETLDVEVTANKTPQAEIYAQAIVPDLEFAIANLPEEQSDYGRATKPAAEFLLGKALLTRGYTGFSESNDASRAETLFSNVINDYGFSLLPNFASLFDISNQINNEVIFVISNSKEQVDSGIDTYGHRGHLYFLMEYDVRRGMTRDIANGRPWRRHRPTEFMLTLWDRTIDSRYDSSFKHVWYANKEEPATEADPSTGEPARAALAIGDTAIYIPGPMRNDLWPQSRQDSKPYIVITDDEYTEVLFPSLNKWIDPTRPDRQKEQGQRDFILMRLADAYLLRAEAKLQQNNPAGAADDINVIRERAAVPGQEAAIQIAAADVNLDFLLDERARELAGEGWRWWDLARTGKLVERVTQYNPQGAPNIKEYHTVRPIPQNQIDRTVGGYPQNPGYPQ</sequence>
<keyword evidence="3 6" id="KW-0732">Signal</keyword>
<organism evidence="9">
    <name type="scientific">Pricia antarctica</name>
    <dbReference type="NCBI Taxonomy" id="641691"/>
    <lineage>
        <taxon>Bacteria</taxon>
        <taxon>Pseudomonadati</taxon>
        <taxon>Bacteroidota</taxon>
        <taxon>Flavobacteriia</taxon>
        <taxon>Flavobacteriales</taxon>
        <taxon>Flavobacteriaceae</taxon>
        <taxon>Pricia</taxon>
    </lineage>
</organism>
<evidence type="ECO:0000256" key="5">
    <source>
        <dbReference type="ARBA" id="ARBA00023237"/>
    </source>
</evidence>
<dbReference type="Gene3D" id="1.25.40.390">
    <property type="match status" value="1"/>
</dbReference>
<evidence type="ECO:0000256" key="1">
    <source>
        <dbReference type="ARBA" id="ARBA00004442"/>
    </source>
</evidence>
<dbReference type="InterPro" id="IPR033985">
    <property type="entry name" value="SusD-like_N"/>
</dbReference>
<dbReference type="Proteomes" id="UP000886191">
    <property type="component" value="Unassembled WGS sequence"/>
</dbReference>
<evidence type="ECO:0000259" key="7">
    <source>
        <dbReference type="Pfam" id="PF07980"/>
    </source>
</evidence>
<keyword evidence="5" id="KW-0998">Cell outer membrane</keyword>
<dbReference type="AlphaFoldDB" id="A0A831VX87"/>
<dbReference type="InterPro" id="IPR012944">
    <property type="entry name" value="SusD_RagB_dom"/>
</dbReference>
<evidence type="ECO:0000256" key="2">
    <source>
        <dbReference type="ARBA" id="ARBA00006275"/>
    </source>
</evidence>
<dbReference type="GO" id="GO:0009279">
    <property type="term" value="C:cell outer membrane"/>
    <property type="evidence" value="ECO:0007669"/>
    <property type="project" value="UniProtKB-SubCell"/>
</dbReference>
<evidence type="ECO:0000256" key="6">
    <source>
        <dbReference type="SAM" id="SignalP"/>
    </source>
</evidence>
<comment type="similarity">
    <text evidence="2">Belongs to the SusD family.</text>
</comment>
<evidence type="ECO:0000313" key="9">
    <source>
        <dbReference type="EMBL" id="HEA23299.1"/>
    </source>
</evidence>
<keyword evidence="4" id="KW-0472">Membrane</keyword>
<proteinExistence type="inferred from homology"/>
<comment type="caution">
    <text evidence="9">The sequence shown here is derived from an EMBL/GenBank/DDBJ whole genome shotgun (WGS) entry which is preliminary data.</text>
</comment>
<name>A0A831VX87_9FLAO</name>
<gene>
    <name evidence="9" type="ORF">ENH87_20640</name>
</gene>